<dbReference type="Proteomes" id="UP000237105">
    <property type="component" value="Unassembled WGS sequence"/>
</dbReference>
<dbReference type="AlphaFoldDB" id="A0A2P5ASK3"/>
<evidence type="ECO:0000313" key="1">
    <source>
        <dbReference type="EMBL" id="PON39509.1"/>
    </source>
</evidence>
<proteinExistence type="predicted"/>
<sequence length="73" mass="7974">MLEGKIAVNLSYYSNVKILRLVTNKLGGMIPLELRSFKNLVQLNLTTNNLTGVAEKHLIGTLAPDIGLTLPNL</sequence>
<comment type="caution">
    <text evidence="1">The sequence shown here is derived from an EMBL/GenBank/DDBJ whole genome shotgun (WGS) entry which is preliminary data.</text>
</comment>
<evidence type="ECO:0000313" key="2">
    <source>
        <dbReference type="Proteomes" id="UP000237105"/>
    </source>
</evidence>
<organism evidence="1 2">
    <name type="scientific">Parasponia andersonii</name>
    <name type="common">Sponia andersonii</name>
    <dbReference type="NCBI Taxonomy" id="3476"/>
    <lineage>
        <taxon>Eukaryota</taxon>
        <taxon>Viridiplantae</taxon>
        <taxon>Streptophyta</taxon>
        <taxon>Embryophyta</taxon>
        <taxon>Tracheophyta</taxon>
        <taxon>Spermatophyta</taxon>
        <taxon>Magnoliopsida</taxon>
        <taxon>eudicotyledons</taxon>
        <taxon>Gunneridae</taxon>
        <taxon>Pentapetalae</taxon>
        <taxon>rosids</taxon>
        <taxon>fabids</taxon>
        <taxon>Rosales</taxon>
        <taxon>Cannabaceae</taxon>
        <taxon>Parasponia</taxon>
    </lineage>
</organism>
<accession>A0A2P5ASK3</accession>
<reference evidence="2" key="1">
    <citation type="submission" date="2016-06" db="EMBL/GenBank/DDBJ databases">
        <title>Parallel loss of symbiosis genes in relatives of nitrogen-fixing non-legume Parasponia.</title>
        <authorList>
            <person name="Van Velzen R."/>
            <person name="Holmer R."/>
            <person name="Bu F."/>
            <person name="Rutten L."/>
            <person name="Van Zeijl A."/>
            <person name="Liu W."/>
            <person name="Santuari L."/>
            <person name="Cao Q."/>
            <person name="Sharma T."/>
            <person name="Shen D."/>
            <person name="Roswanjaya Y."/>
            <person name="Wardhani T."/>
            <person name="Kalhor M.S."/>
            <person name="Jansen J."/>
            <person name="Van den Hoogen J."/>
            <person name="Gungor B."/>
            <person name="Hartog M."/>
            <person name="Hontelez J."/>
            <person name="Verver J."/>
            <person name="Yang W.-C."/>
            <person name="Schijlen E."/>
            <person name="Repin R."/>
            <person name="Schilthuizen M."/>
            <person name="Schranz E."/>
            <person name="Heidstra R."/>
            <person name="Miyata K."/>
            <person name="Fedorova E."/>
            <person name="Kohlen W."/>
            <person name="Bisseling T."/>
            <person name="Smit S."/>
            <person name="Geurts R."/>
        </authorList>
    </citation>
    <scope>NUCLEOTIDE SEQUENCE [LARGE SCALE GENOMIC DNA]</scope>
    <source>
        <strain evidence="2">cv. WU1-14</strain>
    </source>
</reference>
<dbReference type="EMBL" id="JXTB01000464">
    <property type="protein sequence ID" value="PON39509.1"/>
    <property type="molecule type" value="Genomic_DNA"/>
</dbReference>
<gene>
    <name evidence="1" type="ORF">PanWU01x14_304750</name>
</gene>
<protein>
    <submittedName>
        <fullName evidence="1">LRR domain containing protein</fullName>
    </submittedName>
</protein>
<dbReference type="InterPro" id="IPR032675">
    <property type="entry name" value="LRR_dom_sf"/>
</dbReference>
<keyword evidence="2" id="KW-1185">Reference proteome</keyword>
<dbReference type="SUPFAM" id="SSF52047">
    <property type="entry name" value="RNI-like"/>
    <property type="match status" value="1"/>
</dbReference>
<name>A0A2P5ASK3_PARAD</name>
<dbReference type="Gene3D" id="3.80.10.10">
    <property type="entry name" value="Ribonuclease Inhibitor"/>
    <property type="match status" value="1"/>
</dbReference>